<name>A0A1I2G463_9RHOB</name>
<dbReference type="PANTHER" id="PTHR30629">
    <property type="entry name" value="PROPHAGE INTEGRASE"/>
    <property type="match status" value="1"/>
</dbReference>
<dbReference type="STRING" id="74348.SAMN04488523_11911"/>
<evidence type="ECO:0000256" key="1">
    <source>
        <dbReference type="ARBA" id="ARBA00008857"/>
    </source>
</evidence>
<dbReference type="GO" id="GO:0015074">
    <property type="term" value="P:DNA integration"/>
    <property type="evidence" value="ECO:0007669"/>
    <property type="project" value="UniProtKB-KW"/>
</dbReference>
<dbReference type="InterPro" id="IPR050808">
    <property type="entry name" value="Phage_Integrase"/>
</dbReference>
<evidence type="ECO:0000313" key="6">
    <source>
        <dbReference type="EMBL" id="SFF11556.1"/>
    </source>
</evidence>
<feature type="domain" description="Tyr recombinase" evidence="5">
    <location>
        <begin position="248"/>
        <end position="434"/>
    </location>
</feature>
<accession>A0A1I2G463</accession>
<sequence>MKTTQTLTDKQIQNLKPGETRYQITDSKTAGLKLRVSPSGHKSFALMLRNNAGKNETHTIGAYPEVSLKQARQIAAQTRLDIKVNGANKPTAPSLLRQEKTTLRELLDEIQPEFAKSKKSWRPRGGPRSSAYARNAIECVFAKLLDNPVEAINVEQFGLVANTYKPARAINGKTTANAQVSRAMSYLSPVLDWAANRGKKFGKIGAGRSIRLEVVDLRRIHDPATTDPTIKGKRERVLSVQEIAAIYPLLKYPAPEEIRRRNILPENDFGPIAMRFMLLTLARREEVSTARWCDFDFANGVWVKPDVKDTTGQGRSQRLPLSRAALDVLQALPGFSAPLSNAFVFPNRDGGKIDNWNRIAEQVHRGSNTTNWTRHDLRRTGATLLEELQVPVQTIEAILDHTNRFANAGVSGSAGHYMIATRILNGTEDPKVAALNKLSAILDEIVLPSQTIISDQDNGRTDAPPKGGASVRPQDEKNILL</sequence>
<dbReference type="InterPro" id="IPR025166">
    <property type="entry name" value="Integrase_DNA_bind_dom"/>
</dbReference>
<gene>
    <name evidence="6" type="ORF">SAMN04488523_11911</name>
</gene>
<protein>
    <recommendedName>
        <fullName evidence="5">Tyr recombinase domain-containing protein</fullName>
    </recommendedName>
</protein>
<dbReference type="GO" id="GO:0003677">
    <property type="term" value="F:DNA binding"/>
    <property type="evidence" value="ECO:0007669"/>
    <property type="project" value="InterPro"/>
</dbReference>
<proteinExistence type="inferred from homology"/>
<reference evidence="6 7" key="1">
    <citation type="submission" date="2016-10" db="EMBL/GenBank/DDBJ databases">
        <authorList>
            <person name="de Groot N.N."/>
        </authorList>
    </citation>
    <scope>NUCLEOTIDE SEQUENCE [LARGE SCALE GENOMIC DNA]</scope>
    <source>
        <strain evidence="6 7">DSM 11443</strain>
    </source>
</reference>
<dbReference type="Pfam" id="PF00589">
    <property type="entry name" value="Phage_integrase"/>
    <property type="match status" value="1"/>
</dbReference>
<dbReference type="Pfam" id="PF13356">
    <property type="entry name" value="Arm-DNA-bind_3"/>
    <property type="match status" value="1"/>
</dbReference>
<comment type="similarity">
    <text evidence="1">Belongs to the 'phage' integrase family.</text>
</comment>
<dbReference type="GO" id="GO:0006310">
    <property type="term" value="P:DNA recombination"/>
    <property type="evidence" value="ECO:0007669"/>
    <property type="project" value="UniProtKB-KW"/>
</dbReference>
<feature type="region of interest" description="Disordered" evidence="4">
    <location>
        <begin position="453"/>
        <end position="481"/>
    </location>
</feature>
<keyword evidence="7" id="KW-1185">Reference proteome</keyword>
<dbReference type="OrthoDB" id="7615137at2"/>
<evidence type="ECO:0000256" key="2">
    <source>
        <dbReference type="ARBA" id="ARBA00022908"/>
    </source>
</evidence>
<keyword evidence="3" id="KW-0233">DNA recombination</keyword>
<evidence type="ECO:0000256" key="4">
    <source>
        <dbReference type="SAM" id="MobiDB-lite"/>
    </source>
</evidence>
<dbReference type="Gene3D" id="1.10.443.10">
    <property type="entry name" value="Intergrase catalytic core"/>
    <property type="match status" value="1"/>
</dbReference>
<evidence type="ECO:0000256" key="3">
    <source>
        <dbReference type="ARBA" id="ARBA00023172"/>
    </source>
</evidence>
<evidence type="ECO:0000313" key="7">
    <source>
        <dbReference type="Proteomes" id="UP000198977"/>
    </source>
</evidence>
<dbReference type="PANTHER" id="PTHR30629:SF2">
    <property type="entry name" value="PROPHAGE INTEGRASE INTS-RELATED"/>
    <property type="match status" value="1"/>
</dbReference>
<dbReference type="InterPro" id="IPR011010">
    <property type="entry name" value="DNA_brk_join_enz"/>
</dbReference>
<dbReference type="Gene3D" id="3.30.160.390">
    <property type="entry name" value="Integrase, DNA-binding domain"/>
    <property type="match status" value="1"/>
</dbReference>
<keyword evidence="2" id="KW-0229">DNA integration</keyword>
<dbReference type="InterPro" id="IPR013762">
    <property type="entry name" value="Integrase-like_cat_sf"/>
</dbReference>
<dbReference type="InterPro" id="IPR038488">
    <property type="entry name" value="Integrase_DNA-bd_sf"/>
</dbReference>
<dbReference type="Proteomes" id="UP000198977">
    <property type="component" value="Unassembled WGS sequence"/>
</dbReference>
<dbReference type="SUPFAM" id="SSF56349">
    <property type="entry name" value="DNA breaking-rejoining enzymes"/>
    <property type="match status" value="1"/>
</dbReference>
<dbReference type="PROSITE" id="PS51898">
    <property type="entry name" value="TYR_RECOMBINASE"/>
    <property type="match status" value="1"/>
</dbReference>
<evidence type="ECO:0000259" key="5">
    <source>
        <dbReference type="PROSITE" id="PS51898"/>
    </source>
</evidence>
<dbReference type="InterPro" id="IPR002104">
    <property type="entry name" value="Integrase_catalytic"/>
</dbReference>
<dbReference type="EMBL" id="FOMW01000019">
    <property type="protein sequence ID" value="SFF11556.1"/>
    <property type="molecule type" value="Genomic_DNA"/>
</dbReference>
<dbReference type="AlphaFoldDB" id="A0A1I2G463"/>
<dbReference type="RefSeq" id="WP_093925288.1">
    <property type="nucleotide sequence ID" value="NZ_FOMW01000019.1"/>
</dbReference>
<organism evidence="6 7">
    <name type="scientific">Sulfitobacter brevis</name>
    <dbReference type="NCBI Taxonomy" id="74348"/>
    <lineage>
        <taxon>Bacteria</taxon>
        <taxon>Pseudomonadati</taxon>
        <taxon>Pseudomonadota</taxon>
        <taxon>Alphaproteobacteria</taxon>
        <taxon>Rhodobacterales</taxon>
        <taxon>Roseobacteraceae</taxon>
        <taxon>Sulfitobacter</taxon>
    </lineage>
</organism>